<dbReference type="EMBL" id="MU118016">
    <property type="protein sequence ID" value="KAF9648306.1"/>
    <property type="molecule type" value="Genomic_DNA"/>
</dbReference>
<evidence type="ECO:0000313" key="1">
    <source>
        <dbReference type="EMBL" id="KAF9648306.1"/>
    </source>
</evidence>
<proteinExistence type="predicted"/>
<protein>
    <submittedName>
        <fullName evidence="1">Uncharacterized protein</fullName>
    </submittedName>
</protein>
<comment type="caution">
    <text evidence="1">The sequence shown here is derived from an EMBL/GenBank/DDBJ whole genome shotgun (WGS) entry which is preliminary data.</text>
</comment>
<gene>
    <name evidence="1" type="ORF">BDM02DRAFT_2326426</name>
</gene>
<reference evidence="1" key="1">
    <citation type="submission" date="2019-10" db="EMBL/GenBank/DDBJ databases">
        <authorList>
            <consortium name="DOE Joint Genome Institute"/>
            <person name="Kuo A."/>
            <person name="Miyauchi S."/>
            <person name="Kiss E."/>
            <person name="Drula E."/>
            <person name="Kohler A."/>
            <person name="Sanchez-Garcia M."/>
            <person name="Andreopoulos B."/>
            <person name="Barry K.W."/>
            <person name="Bonito G."/>
            <person name="Buee M."/>
            <person name="Carver A."/>
            <person name="Chen C."/>
            <person name="Cichocki N."/>
            <person name="Clum A."/>
            <person name="Culley D."/>
            <person name="Crous P.W."/>
            <person name="Fauchery L."/>
            <person name="Girlanda M."/>
            <person name="Hayes R."/>
            <person name="Keri Z."/>
            <person name="Labutti K."/>
            <person name="Lipzen A."/>
            <person name="Lombard V."/>
            <person name="Magnuson J."/>
            <person name="Maillard F."/>
            <person name="Morin E."/>
            <person name="Murat C."/>
            <person name="Nolan M."/>
            <person name="Ohm R."/>
            <person name="Pangilinan J."/>
            <person name="Pereira M."/>
            <person name="Perotto S."/>
            <person name="Peter M."/>
            <person name="Riley R."/>
            <person name="Sitrit Y."/>
            <person name="Stielow B."/>
            <person name="Szollosi G."/>
            <person name="Zifcakova L."/>
            <person name="Stursova M."/>
            <person name="Spatafora J.W."/>
            <person name="Tedersoo L."/>
            <person name="Vaario L.-M."/>
            <person name="Yamada A."/>
            <person name="Yan M."/>
            <person name="Wang P."/>
            <person name="Xu J."/>
            <person name="Bruns T."/>
            <person name="Baldrian P."/>
            <person name="Vilgalys R."/>
            <person name="Henrissat B."/>
            <person name="Grigoriev I.V."/>
            <person name="Hibbett D."/>
            <person name="Nagy L.G."/>
            <person name="Martin F.M."/>
        </authorList>
    </citation>
    <scope>NUCLEOTIDE SEQUENCE</scope>
    <source>
        <strain evidence="1">P2</strain>
    </source>
</reference>
<keyword evidence="2" id="KW-1185">Reference proteome</keyword>
<accession>A0ACB6ZFA0</accession>
<name>A0ACB6ZFA0_THEGA</name>
<organism evidence="1 2">
    <name type="scientific">Thelephora ganbajun</name>
    <name type="common">Ganba fungus</name>
    <dbReference type="NCBI Taxonomy" id="370292"/>
    <lineage>
        <taxon>Eukaryota</taxon>
        <taxon>Fungi</taxon>
        <taxon>Dikarya</taxon>
        <taxon>Basidiomycota</taxon>
        <taxon>Agaricomycotina</taxon>
        <taxon>Agaricomycetes</taxon>
        <taxon>Thelephorales</taxon>
        <taxon>Thelephoraceae</taxon>
        <taxon>Thelephora</taxon>
    </lineage>
</organism>
<sequence>MHYRLFVFFGLWICQSFTGVQHVGFSEDIPKLINLASCGASTFTDFHPAPSHQISFPFLRIAVPDPTRKSPSSCPSLFFFFFVFFKCADSASAHLNERGWLKVNEKNSKTKCQGSTFSELDLVLGRCSPNPLARRARSCSE</sequence>
<evidence type="ECO:0000313" key="2">
    <source>
        <dbReference type="Proteomes" id="UP000886501"/>
    </source>
</evidence>
<reference evidence="1" key="2">
    <citation type="journal article" date="2020" name="Nat. Commun.">
        <title>Large-scale genome sequencing of mycorrhizal fungi provides insights into the early evolution of symbiotic traits.</title>
        <authorList>
            <person name="Miyauchi S."/>
            <person name="Kiss E."/>
            <person name="Kuo A."/>
            <person name="Drula E."/>
            <person name="Kohler A."/>
            <person name="Sanchez-Garcia M."/>
            <person name="Morin E."/>
            <person name="Andreopoulos B."/>
            <person name="Barry K.W."/>
            <person name="Bonito G."/>
            <person name="Buee M."/>
            <person name="Carver A."/>
            <person name="Chen C."/>
            <person name="Cichocki N."/>
            <person name="Clum A."/>
            <person name="Culley D."/>
            <person name="Crous P.W."/>
            <person name="Fauchery L."/>
            <person name="Girlanda M."/>
            <person name="Hayes R.D."/>
            <person name="Keri Z."/>
            <person name="LaButti K."/>
            <person name="Lipzen A."/>
            <person name="Lombard V."/>
            <person name="Magnuson J."/>
            <person name="Maillard F."/>
            <person name="Murat C."/>
            <person name="Nolan M."/>
            <person name="Ohm R.A."/>
            <person name="Pangilinan J."/>
            <person name="Pereira M.F."/>
            <person name="Perotto S."/>
            <person name="Peter M."/>
            <person name="Pfister S."/>
            <person name="Riley R."/>
            <person name="Sitrit Y."/>
            <person name="Stielow J.B."/>
            <person name="Szollosi G."/>
            <person name="Zifcakova L."/>
            <person name="Stursova M."/>
            <person name="Spatafora J.W."/>
            <person name="Tedersoo L."/>
            <person name="Vaario L.M."/>
            <person name="Yamada A."/>
            <person name="Yan M."/>
            <person name="Wang P."/>
            <person name="Xu J."/>
            <person name="Bruns T."/>
            <person name="Baldrian P."/>
            <person name="Vilgalys R."/>
            <person name="Dunand C."/>
            <person name="Henrissat B."/>
            <person name="Grigoriev I.V."/>
            <person name="Hibbett D."/>
            <person name="Nagy L.G."/>
            <person name="Martin F.M."/>
        </authorList>
    </citation>
    <scope>NUCLEOTIDE SEQUENCE</scope>
    <source>
        <strain evidence="1">P2</strain>
    </source>
</reference>
<dbReference type="Proteomes" id="UP000886501">
    <property type="component" value="Unassembled WGS sequence"/>
</dbReference>